<dbReference type="PRINTS" id="PR00038">
    <property type="entry name" value="HTHLUXR"/>
</dbReference>
<feature type="modified residue" description="4-aspartylphosphate" evidence="3">
    <location>
        <position position="72"/>
    </location>
</feature>
<dbReference type="SMART" id="SM00421">
    <property type="entry name" value="HTH_LUXR"/>
    <property type="match status" value="1"/>
</dbReference>
<evidence type="ECO:0000313" key="7">
    <source>
        <dbReference type="Proteomes" id="UP001515100"/>
    </source>
</evidence>
<dbReference type="CDD" id="cd17535">
    <property type="entry name" value="REC_NarL-like"/>
    <property type="match status" value="1"/>
</dbReference>
<evidence type="ECO:0000259" key="4">
    <source>
        <dbReference type="PROSITE" id="PS50043"/>
    </source>
</evidence>
<comment type="caution">
    <text evidence="6">The sequence shown here is derived from an EMBL/GenBank/DDBJ whole genome shotgun (WGS) entry which is preliminary data.</text>
</comment>
<feature type="domain" description="Response regulatory" evidence="5">
    <location>
        <begin position="21"/>
        <end position="136"/>
    </location>
</feature>
<sequence>MGTSEKGRVVMGGSAGATRVGVAAIDNHPIVLKGIGAALAESAPGLELVAVAGSVRELLAGPGAQAAVVLLDLGMPREGSVEDDIHELVAHGMVVLIFTSEERPAPVRRAIAAGASGLLLKIDPVEAIADAIRGALDGEQVCSGALAHALLTDDELMVKLSPRQIEILRSISEGLPYKAVARTMHISESTVREHLNRAVATYRQRGLDPGNSHGLVTMARGEGHLPD</sequence>
<keyword evidence="7" id="KW-1185">Reference proteome</keyword>
<keyword evidence="1 3" id="KW-0597">Phosphoprotein</keyword>
<dbReference type="GO" id="GO:0006355">
    <property type="term" value="P:regulation of DNA-templated transcription"/>
    <property type="evidence" value="ECO:0007669"/>
    <property type="project" value="InterPro"/>
</dbReference>
<protein>
    <submittedName>
        <fullName evidence="6">Response regulator transcription factor</fullName>
    </submittedName>
</protein>
<name>A0A641AIK4_9ACTN</name>
<dbReference type="Proteomes" id="UP001515100">
    <property type="component" value="Unassembled WGS sequence"/>
</dbReference>
<dbReference type="InterPro" id="IPR039420">
    <property type="entry name" value="WalR-like"/>
</dbReference>
<dbReference type="CDD" id="cd06170">
    <property type="entry name" value="LuxR_C_like"/>
    <property type="match status" value="1"/>
</dbReference>
<dbReference type="PROSITE" id="PS50110">
    <property type="entry name" value="RESPONSE_REGULATORY"/>
    <property type="match status" value="1"/>
</dbReference>
<feature type="domain" description="HTH luxR-type" evidence="4">
    <location>
        <begin position="153"/>
        <end position="223"/>
    </location>
</feature>
<proteinExistence type="predicted"/>
<dbReference type="PROSITE" id="PS50043">
    <property type="entry name" value="HTH_LUXR_2"/>
    <property type="match status" value="1"/>
</dbReference>
<organism evidence="6 7">
    <name type="scientific">Aeromicrobium fastidiosum</name>
    <dbReference type="NCBI Taxonomy" id="52699"/>
    <lineage>
        <taxon>Bacteria</taxon>
        <taxon>Bacillati</taxon>
        <taxon>Actinomycetota</taxon>
        <taxon>Actinomycetes</taxon>
        <taxon>Propionibacteriales</taxon>
        <taxon>Nocardioidaceae</taxon>
        <taxon>Aeromicrobium</taxon>
    </lineage>
</organism>
<dbReference type="SUPFAM" id="SSF52172">
    <property type="entry name" value="CheY-like"/>
    <property type="match status" value="1"/>
</dbReference>
<dbReference type="SUPFAM" id="SSF46894">
    <property type="entry name" value="C-terminal effector domain of the bipartite response regulators"/>
    <property type="match status" value="1"/>
</dbReference>
<dbReference type="OrthoDB" id="3771852at2"/>
<dbReference type="GO" id="GO:0000160">
    <property type="term" value="P:phosphorelay signal transduction system"/>
    <property type="evidence" value="ECO:0007669"/>
    <property type="project" value="InterPro"/>
</dbReference>
<dbReference type="InterPro" id="IPR000792">
    <property type="entry name" value="Tscrpt_reg_LuxR_C"/>
</dbReference>
<evidence type="ECO:0000313" key="6">
    <source>
        <dbReference type="EMBL" id="KAA1374713.1"/>
    </source>
</evidence>
<dbReference type="Gene3D" id="3.40.50.2300">
    <property type="match status" value="1"/>
</dbReference>
<dbReference type="EMBL" id="SDPP02000004">
    <property type="protein sequence ID" value="KAA1374713.1"/>
    <property type="molecule type" value="Genomic_DNA"/>
</dbReference>
<keyword evidence="2" id="KW-0238">DNA-binding</keyword>
<accession>A0A641AIK4</accession>
<evidence type="ECO:0000256" key="3">
    <source>
        <dbReference type="PROSITE-ProRule" id="PRU00169"/>
    </source>
</evidence>
<dbReference type="InterPro" id="IPR001789">
    <property type="entry name" value="Sig_transdc_resp-reg_receiver"/>
</dbReference>
<dbReference type="AlphaFoldDB" id="A0A641AIK4"/>
<dbReference type="Pfam" id="PF00196">
    <property type="entry name" value="GerE"/>
    <property type="match status" value="1"/>
</dbReference>
<evidence type="ECO:0000256" key="2">
    <source>
        <dbReference type="ARBA" id="ARBA00023125"/>
    </source>
</evidence>
<gene>
    <name evidence="6" type="ORF">ESP62_015080</name>
</gene>
<dbReference type="InterPro" id="IPR011006">
    <property type="entry name" value="CheY-like_superfamily"/>
</dbReference>
<dbReference type="InterPro" id="IPR016032">
    <property type="entry name" value="Sig_transdc_resp-reg_C-effctor"/>
</dbReference>
<reference evidence="6" key="1">
    <citation type="submission" date="2019-09" db="EMBL/GenBank/DDBJ databases">
        <authorList>
            <person name="Li J."/>
        </authorList>
    </citation>
    <scope>NUCLEOTIDE SEQUENCE [LARGE SCALE GENOMIC DNA]</scope>
    <source>
        <strain evidence="6">NRBC 14897</strain>
    </source>
</reference>
<dbReference type="GO" id="GO:0003677">
    <property type="term" value="F:DNA binding"/>
    <property type="evidence" value="ECO:0007669"/>
    <property type="project" value="UniProtKB-KW"/>
</dbReference>
<evidence type="ECO:0000259" key="5">
    <source>
        <dbReference type="PROSITE" id="PS50110"/>
    </source>
</evidence>
<dbReference type="InterPro" id="IPR058245">
    <property type="entry name" value="NreC/VraR/RcsB-like_REC"/>
</dbReference>
<evidence type="ECO:0000256" key="1">
    <source>
        <dbReference type="ARBA" id="ARBA00022553"/>
    </source>
</evidence>
<dbReference type="PANTHER" id="PTHR43214">
    <property type="entry name" value="TWO-COMPONENT RESPONSE REGULATOR"/>
    <property type="match status" value="1"/>
</dbReference>